<name>A0AAW6D5D7_9FIRM</name>
<feature type="chain" id="PRO_5043678108" description="DUF6591 domain-containing protein" evidence="1">
    <location>
        <begin position="21"/>
        <end position="146"/>
    </location>
</feature>
<keyword evidence="1" id="KW-0732">Signal</keyword>
<feature type="domain" description="DUF6591" evidence="2">
    <location>
        <begin position="45"/>
        <end position="102"/>
    </location>
</feature>
<reference evidence="3" key="1">
    <citation type="submission" date="2023-01" db="EMBL/GenBank/DDBJ databases">
        <title>Human gut microbiome strain richness.</title>
        <authorList>
            <person name="Chen-Liaw A."/>
        </authorList>
    </citation>
    <scope>NUCLEOTIDE SEQUENCE</scope>
    <source>
        <strain evidence="3">1001283st1_G1_1001283B150217_161031</strain>
    </source>
</reference>
<dbReference type="Pfam" id="PF20234">
    <property type="entry name" value="DUF6591"/>
    <property type="match status" value="1"/>
</dbReference>
<proteinExistence type="predicted"/>
<dbReference type="Proteomes" id="UP001210809">
    <property type="component" value="Unassembled WGS sequence"/>
</dbReference>
<dbReference type="AlphaFoldDB" id="A0AAW6D5D7"/>
<comment type="caution">
    <text evidence="3">The sequence shown here is derived from an EMBL/GenBank/DDBJ whole genome shotgun (WGS) entry which is preliminary data.</text>
</comment>
<dbReference type="PROSITE" id="PS51257">
    <property type="entry name" value="PROKAR_LIPOPROTEIN"/>
    <property type="match status" value="1"/>
</dbReference>
<accession>A0AAW6D5D7</accession>
<gene>
    <name evidence="3" type="ORF">PNE09_10155</name>
</gene>
<protein>
    <recommendedName>
        <fullName evidence="2">DUF6591 domain-containing protein</fullName>
    </recommendedName>
</protein>
<dbReference type="InterPro" id="IPR046526">
    <property type="entry name" value="DUF6591"/>
</dbReference>
<evidence type="ECO:0000313" key="4">
    <source>
        <dbReference type="Proteomes" id="UP001210809"/>
    </source>
</evidence>
<feature type="signal peptide" evidence="1">
    <location>
        <begin position="1"/>
        <end position="20"/>
    </location>
</feature>
<sequence>MKKFISVIAIMLMLALTACSNKETPPTTDNSGNTQSDSVTMLEEGVWPENEYTEGLPVPPGTVSWVILDTEREHCAVNILDISDTEYNEYMELLKQAGFSVIEEVSEEIKGQDYVSIGTILTNEEKGLSISYIPDNFSIYISFEKE</sequence>
<evidence type="ECO:0000256" key="1">
    <source>
        <dbReference type="SAM" id="SignalP"/>
    </source>
</evidence>
<evidence type="ECO:0000259" key="2">
    <source>
        <dbReference type="Pfam" id="PF20234"/>
    </source>
</evidence>
<evidence type="ECO:0000313" key="3">
    <source>
        <dbReference type="EMBL" id="MDB8004423.1"/>
    </source>
</evidence>
<dbReference type="EMBL" id="JAQLXW010000014">
    <property type="protein sequence ID" value="MDB8004423.1"/>
    <property type="molecule type" value="Genomic_DNA"/>
</dbReference>
<organism evidence="3 4">
    <name type="scientific">[Eubacterium] siraeum</name>
    <dbReference type="NCBI Taxonomy" id="39492"/>
    <lineage>
        <taxon>Bacteria</taxon>
        <taxon>Bacillati</taxon>
        <taxon>Bacillota</taxon>
        <taxon>Clostridia</taxon>
        <taxon>Eubacteriales</taxon>
        <taxon>Oscillospiraceae</taxon>
        <taxon>Oscillospiraceae incertae sedis</taxon>
    </lineage>
</organism>